<proteinExistence type="predicted"/>
<organism evidence="1 2">
    <name type="scientific">Paramecium octaurelia</name>
    <dbReference type="NCBI Taxonomy" id="43137"/>
    <lineage>
        <taxon>Eukaryota</taxon>
        <taxon>Sar</taxon>
        <taxon>Alveolata</taxon>
        <taxon>Ciliophora</taxon>
        <taxon>Intramacronucleata</taxon>
        <taxon>Oligohymenophorea</taxon>
        <taxon>Peniculida</taxon>
        <taxon>Parameciidae</taxon>
        <taxon>Paramecium</taxon>
    </lineage>
</organism>
<gene>
    <name evidence="1" type="ORF">POCTA_138.1.T0190076</name>
</gene>
<evidence type="ECO:0000313" key="1">
    <source>
        <dbReference type="EMBL" id="CAD8146727.1"/>
    </source>
</evidence>
<sequence length="134" mass="15697">MNDNKSQPELIKTKVVNNNNHVLIKKEEQSLSRLPWQMTKQPFDSILNISQCLQSQVIPFEIYINLELSAHALLGLFQKLNIIVHKLKENQPNNLELKDLNLLYCERKKSRYTMHFRLDKLSILSRPKNGRGNC</sequence>
<accession>A0A8S1T5D2</accession>
<comment type="caution">
    <text evidence="1">The sequence shown here is derived from an EMBL/GenBank/DDBJ whole genome shotgun (WGS) entry which is preliminary data.</text>
</comment>
<dbReference type="Proteomes" id="UP000683925">
    <property type="component" value="Unassembled WGS sequence"/>
</dbReference>
<keyword evidence="2" id="KW-1185">Reference proteome</keyword>
<evidence type="ECO:0000313" key="2">
    <source>
        <dbReference type="Proteomes" id="UP000683925"/>
    </source>
</evidence>
<dbReference type="EMBL" id="CAJJDP010000019">
    <property type="protein sequence ID" value="CAD8146727.1"/>
    <property type="molecule type" value="Genomic_DNA"/>
</dbReference>
<protein>
    <submittedName>
        <fullName evidence="1">Uncharacterized protein</fullName>
    </submittedName>
</protein>
<reference evidence="1" key="1">
    <citation type="submission" date="2021-01" db="EMBL/GenBank/DDBJ databases">
        <authorList>
            <consortium name="Genoscope - CEA"/>
            <person name="William W."/>
        </authorList>
    </citation>
    <scope>NUCLEOTIDE SEQUENCE</scope>
</reference>
<name>A0A8S1T5D2_PAROT</name>
<dbReference type="AlphaFoldDB" id="A0A8S1T5D2"/>